<dbReference type="AlphaFoldDB" id="A0A2T3HPZ6"/>
<dbReference type="OrthoDB" id="772592at2"/>
<evidence type="ECO:0000313" key="3">
    <source>
        <dbReference type="Proteomes" id="UP000240912"/>
    </source>
</evidence>
<dbReference type="InterPro" id="IPR013901">
    <property type="entry name" value="Anthrone_oxy"/>
</dbReference>
<dbReference type="EMBL" id="PYLS01000004">
    <property type="protein sequence ID" value="PST84534.1"/>
    <property type="molecule type" value="Genomic_DNA"/>
</dbReference>
<evidence type="ECO:0000313" key="2">
    <source>
        <dbReference type="EMBL" id="PST84534.1"/>
    </source>
</evidence>
<feature type="transmembrane region" description="Helical" evidence="1">
    <location>
        <begin position="51"/>
        <end position="76"/>
    </location>
</feature>
<name>A0A2T3HPZ6_9SPHI</name>
<keyword evidence="1" id="KW-1133">Transmembrane helix</keyword>
<dbReference type="Proteomes" id="UP000240912">
    <property type="component" value="Unassembled WGS sequence"/>
</dbReference>
<proteinExistence type="predicted"/>
<protein>
    <submittedName>
        <fullName evidence="2">DUF1772 domain-containing protein</fullName>
    </submittedName>
</protein>
<sequence>MSLSQALYAISTILTGLVAGLFYGYQCSVIGGLGNLGNREYLLAFKSINAAILNPVFFLSFIGSLLVLIATTFVAYRNQSPGLLPYLCMSTAIYAIAVFGITAACNVPLNEQVAAFDVQGASEAEVAKLRLAFEATWNKWHLLRTIASVAAFITLVLPLVKRIQV</sequence>
<feature type="transmembrane region" description="Helical" evidence="1">
    <location>
        <begin position="7"/>
        <end position="31"/>
    </location>
</feature>
<organism evidence="2 3">
    <name type="scientific">Pedobacter yulinensis</name>
    <dbReference type="NCBI Taxonomy" id="2126353"/>
    <lineage>
        <taxon>Bacteria</taxon>
        <taxon>Pseudomonadati</taxon>
        <taxon>Bacteroidota</taxon>
        <taxon>Sphingobacteriia</taxon>
        <taxon>Sphingobacteriales</taxon>
        <taxon>Sphingobacteriaceae</taxon>
        <taxon>Pedobacter</taxon>
    </lineage>
</organism>
<reference evidence="2 3" key="1">
    <citation type="submission" date="2018-03" db="EMBL/GenBank/DDBJ databases">
        <authorList>
            <person name="Keele B.F."/>
        </authorList>
    </citation>
    <scope>NUCLEOTIDE SEQUENCE [LARGE SCALE GENOMIC DNA]</scope>
    <source>
        <strain evidence="2 3">YL28-9</strain>
    </source>
</reference>
<feature type="transmembrane region" description="Helical" evidence="1">
    <location>
        <begin position="83"/>
        <end position="104"/>
    </location>
</feature>
<gene>
    <name evidence="2" type="ORF">C7T94_06160</name>
</gene>
<accession>A0A2T3HPZ6</accession>
<keyword evidence="1" id="KW-0472">Membrane</keyword>
<keyword evidence="3" id="KW-1185">Reference proteome</keyword>
<comment type="caution">
    <text evidence="2">The sequence shown here is derived from an EMBL/GenBank/DDBJ whole genome shotgun (WGS) entry which is preliminary data.</text>
</comment>
<evidence type="ECO:0000256" key="1">
    <source>
        <dbReference type="SAM" id="Phobius"/>
    </source>
</evidence>
<keyword evidence="1" id="KW-0812">Transmembrane</keyword>
<dbReference type="Pfam" id="PF08592">
    <property type="entry name" value="Anthrone_oxy"/>
    <property type="match status" value="1"/>
</dbReference>
<feature type="transmembrane region" description="Helical" evidence="1">
    <location>
        <begin position="141"/>
        <end position="160"/>
    </location>
</feature>